<dbReference type="AlphaFoldDB" id="T1F4L4"/>
<dbReference type="InterPro" id="IPR050863">
    <property type="entry name" value="CenT-Element_Derived"/>
</dbReference>
<feature type="domain" description="HTH CENPB-type" evidence="3">
    <location>
        <begin position="64"/>
        <end position="142"/>
    </location>
</feature>
<evidence type="ECO:0000259" key="2">
    <source>
        <dbReference type="PROSITE" id="PS50801"/>
    </source>
</evidence>
<dbReference type="InParanoid" id="T1F4L4"/>
<dbReference type="CTD" id="20203763"/>
<dbReference type="InterPro" id="IPR002645">
    <property type="entry name" value="STAS_dom"/>
</dbReference>
<dbReference type="HOGENOM" id="CLU_380963_0_0_1"/>
<dbReference type="RefSeq" id="XP_009016670.1">
    <property type="nucleotide sequence ID" value="XM_009018422.1"/>
</dbReference>
<evidence type="ECO:0000313" key="4">
    <source>
        <dbReference type="EMBL" id="ESO05355.1"/>
    </source>
</evidence>
<evidence type="ECO:0008006" key="7">
    <source>
        <dbReference type="Google" id="ProtNLM"/>
    </source>
</evidence>
<dbReference type="PROSITE" id="PS50801">
    <property type="entry name" value="STAS"/>
    <property type="match status" value="1"/>
</dbReference>
<dbReference type="PANTHER" id="PTHR19303:SF71">
    <property type="entry name" value="ZINC FINGER PHD-TYPE DOMAIN-CONTAINING PROTEIN"/>
    <property type="match status" value="1"/>
</dbReference>
<dbReference type="PROSITE" id="PS51253">
    <property type="entry name" value="HTH_CENPB"/>
    <property type="match status" value="1"/>
</dbReference>
<evidence type="ECO:0000259" key="3">
    <source>
        <dbReference type="PROSITE" id="PS51253"/>
    </source>
</evidence>
<reference evidence="6" key="1">
    <citation type="submission" date="2012-12" db="EMBL/GenBank/DDBJ databases">
        <authorList>
            <person name="Hellsten U."/>
            <person name="Grimwood J."/>
            <person name="Chapman J.A."/>
            <person name="Shapiro H."/>
            <person name="Aerts A."/>
            <person name="Otillar R.P."/>
            <person name="Terry A.Y."/>
            <person name="Boore J.L."/>
            <person name="Simakov O."/>
            <person name="Marletaz F."/>
            <person name="Cho S.-J."/>
            <person name="Edsinger-Gonzales E."/>
            <person name="Havlak P."/>
            <person name="Kuo D.-H."/>
            <person name="Larsson T."/>
            <person name="Lv J."/>
            <person name="Arendt D."/>
            <person name="Savage R."/>
            <person name="Osoegawa K."/>
            <person name="de Jong P."/>
            <person name="Lindberg D.R."/>
            <person name="Seaver E.C."/>
            <person name="Weisblat D.A."/>
            <person name="Putnam N.H."/>
            <person name="Grigoriev I.V."/>
            <person name="Rokhsar D.S."/>
        </authorList>
    </citation>
    <scope>NUCLEOTIDE SEQUENCE</scope>
</reference>
<evidence type="ECO:0000256" key="1">
    <source>
        <dbReference type="ARBA" id="ARBA00023125"/>
    </source>
</evidence>
<dbReference type="EMBL" id="KB096365">
    <property type="protein sequence ID" value="ESO05355.1"/>
    <property type="molecule type" value="Genomic_DNA"/>
</dbReference>
<dbReference type="EMBL" id="AMQM01003924">
    <property type="status" value="NOT_ANNOTATED_CDS"/>
    <property type="molecule type" value="Genomic_DNA"/>
</dbReference>
<evidence type="ECO:0000313" key="5">
    <source>
        <dbReference type="EnsemblMetazoa" id="HelroP171742"/>
    </source>
</evidence>
<proteinExistence type="predicted"/>
<reference evidence="4 6" key="2">
    <citation type="journal article" date="2013" name="Nature">
        <title>Insights into bilaterian evolution from three spiralian genomes.</title>
        <authorList>
            <person name="Simakov O."/>
            <person name="Marletaz F."/>
            <person name="Cho S.J."/>
            <person name="Edsinger-Gonzales E."/>
            <person name="Havlak P."/>
            <person name="Hellsten U."/>
            <person name="Kuo D.H."/>
            <person name="Larsson T."/>
            <person name="Lv J."/>
            <person name="Arendt D."/>
            <person name="Savage R."/>
            <person name="Osoegawa K."/>
            <person name="de Jong P."/>
            <person name="Grimwood J."/>
            <person name="Chapman J.A."/>
            <person name="Shapiro H."/>
            <person name="Aerts A."/>
            <person name="Otillar R.P."/>
            <person name="Terry A.Y."/>
            <person name="Boore J.L."/>
            <person name="Grigoriev I.V."/>
            <person name="Lindberg D.R."/>
            <person name="Seaver E.C."/>
            <person name="Weisblat D.A."/>
            <person name="Putnam N.H."/>
            <person name="Rokhsar D.S."/>
        </authorList>
    </citation>
    <scope>NUCLEOTIDE SEQUENCE</scope>
</reference>
<dbReference type="GO" id="GO:0003677">
    <property type="term" value="F:DNA binding"/>
    <property type="evidence" value="ECO:0007669"/>
    <property type="project" value="UniProtKB-KW"/>
</dbReference>
<dbReference type="PANTHER" id="PTHR19303">
    <property type="entry name" value="TRANSPOSON"/>
    <property type="match status" value="1"/>
</dbReference>
<dbReference type="OrthoDB" id="6277218at2759"/>
<dbReference type="EnsemblMetazoa" id="HelroT171742">
    <property type="protein sequence ID" value="HelroP171742"/>
    <property type="gene ID" value="HelroG171742"/>
</dbReference>
<dbReference type="InterPro" id="IPR036513">
    <property type="entry name" value="STAS_dom_sf"/>
</dbReference>
<gene>
    <name evidence="5" type="primary">20203763</name>
    <name evidence="4" type="ORF">HELRODRAFT_171742</name>
</gene>
<evidence type="ECO:0000313" key="6">
    <source>
        <dbReference type="Proteomes" id="UP000015101"/>
    </source>
</evidence>
<dbReference type="STRING" id="6412.T1F4L4"/>
<dbReference type="eggNOG" id="KOG3105">
    <property type="taxonomic scope" value="Eukaryota"/>
</dbReference>
<dbReference type="Gene3D" id="3.30.750.24">
    <property type="entry name" value="STAS domain"/>
    <property type="match status" value="1"/>
</dbReference>
<name>T1F4L4_HELRO</name>
<dbReference type="EMBL" id="AMQM01003923">
    <property type="status" value="NOT_ANNOTATED_CDS"/>
    <property type="molecule type" value="Genomic_DNA"/>
</dbReference>
<feature type="domain" description="STAS" evidence="2">
    <location>
        <begin position="571"/>
        <end position="713"/>
    </location>
</feature>
<dbReference type="Proteomes" id="UP000015101">
    <property type="component" value="Unassembled WGS sequence"/>
</dbReference>
<dbReference type="Pfam" id="PF01740">
    <property type="entry name" value="STAS"/>
    <property type="match status" value="1"/>
</dbReference>
<sequence length="727" mass="81565">MVRYRERKTNRGKTPVEVMRTAVDEVLKKNRAINAVARETGIDRMTLKRYVRKSSLSPSVGLIPNWNTRQVFNLEQEEMLAKYLLQASKMNYGLSTKTTRQFAYDMAVANNITCPSSWSMKKTAGIDWLQGFMKRRPELSPRAAEATSLARATAFNKYNVSEFFKNLHKVRARHNFGPENIYNVDETGLTTVQKPVKVIAGRGLKQVGRMTSQERGKLITVCCAINAIGNSIPPLFIFPRVNFKEFMIRDGPRGCVGICKSICHKLQPLDRAVFGPLKKYYNTACDNWMVSNPRPLTIYDIVPIVREAYTKAFAKSNIESGFRIAGIEPYNPDIFTDDFLAASVTDRHTPATEMDTDNSAYGVTATSNNVEPSQMVLADDGEPEQMTSNPQTDDVNMVQSNIHFPISPEVLKPFPKASARKKLFRNRQQKTRILTDTPVKHEIFLAKEKSVNKKKRTSDTVKKTKAMSSVDYLGTLESDDSDGDASNPQLTAEGPSLDYDCSALKSNDYVVVKFKTKKKCVLAAIIIVNLKGVFLQALDLIYLIKISNFCSPKMRTLGAVHGTECFQDISEFKNAKEIERIKIIGLDSSLYFANASYFCDKLKLPNLHLLKKQSTDQISPRNECDGSEGTDCITDVIIDFGLVSFIDADGIAALNEKPFLQKRLLRLGGTVVLKKTYFQQADSVYDALNKSMSIKKLDHIEIFLTVQDAVSAIIKERETKNLKPTSV</sequence>
<dbReference type="GeneID" id="20203763"/>
<keyword evidence="1" id="KW-0238">DNA-binding</keyword>
<keyword evidence="6" id="KW-1185">Reference proteome</keyword>
<dbReference type="OMA" id="CKSICHK"/>
<reference evidence="5" key="3">
    <citation type="submission" date="2015-06" db="UniProtKB">
        <authorList>
            <consortium name="EnsemblMetazoa"/>
        </authorList>
    </citation>
    <scope>IDENTIFICATION</scope>
</reference>
<protein>
    <recommendedName>
        <fullName evidence="7">HTH CENPB-type domain-containing protein</fullName>
    </recommendedName>
</protein>
<dbReference type="CDD" id="cd07042">
    <property type="entry name" value="STAS_SulP_like_sulfate_transporter"/>
    <property type="match status" value="1"/>
</dbReference>
<dbReference type="KEGG" id="hro:HELRODRAFT_171742"/>
<dbReference type="InterPro" id="IPR006600">
    <property type="entry name" value="HTH_CenpB_DNA-bd_dom"/>
</dbReference>
<accession>T1F4L4</accession>
<organism evidence="5 6">
    <name type="scientific">Helobdella robusta</name>
    <name type="common">Californian leech</name>
    <dbReference type="NCBI Taxonomy" id="6412"/>
    <lineage>
        <taxon>Eukaryota</taxon>
        <taxon>Metazoa</taxon>
        <taxon>Spiralia</taxon>
        <taxon>Lophotrochozoa</taxon>
        <taxon>Annelida</taxon>
        <taxon>Clitellata</taxon>
        <taxon>Hirudinea</taxon>
        <taxon>Rhynchobdellida</taxon>
        <taxon>Glossiphoniidae</taxon>
        <taxon>Helobdella</taxon>
    </lineage>
</organism>